<dbReference type="PANTHER" id="PTHR34366">
    <property type="entry name" value="OS07G0289901 PROTEIN-RELATED"/>
    <property type="match status" value="1"/>
</dbReference>
<dbReference type="Pfam" id="PF24865">
    <property type="entry name" value="DUF7731"/>
    <property type="match status" value="1"/>
</dbReference>
<evidence type="ECO:0000313" key="3">
    <source>
        <dbReference type="Proteomes" id="UP001345219"/>
    </source>
</evidence>
<sequence>MTKQSSTIKVSIFLQAWAMASVKVDTKLCFSLAAILLVFAFSCSSGNAEYGGGGDYYGSGVGGFGYADPARIVARALVCFNNNYIYKSCAESYRLDQSGDLNVPLDGTLAYCTGPCLRETDLVLDCINGILDHFMFYNRATVRDVRDTIRAGCSYGPERGHFDVSEHMAAESAGASRVPGQILIQLTLMAVGRFILLGHV</sequence>
<protein>
    <recommendedName>
        <fullName evidence="1">DUF7731 domain-containing protein</fullName>
    </recommendedName>
</protein>
<reference evidence="2 3" key="1">
    <citation type="journal article" date="2023" name="Hortic Res">
        <title>Pangenome of water caltrop reveals structural variations and asymmetric subgenome divergence after allopolyploidization.</title>
        <authorList>
            <person name="Zhang X."/>
            <person name="Chen Y."/>
            <person name="Wang L."/>
            <person name="Yuan Y."/>
            <person name="Fang M."/>
            <person name="Shi L."/>
            <person name="Lu R."/>
            <person name="Comes H.P."/>
            <person name="Ma Y."/>
            <person name="Chen Y."/>
            <person name="Huang G."/>
            <person name="Zhou Y."/>
            <person name="Zheng Z."/>
            <person name="Qiu Y."/>
        </authorList>
    </citation>
    <scope>NUCLEOTIDE SEQUENCE [LARGE SCALE GENOMIC DNA]</scope>
    <source>
        <tissue evidence="2">Roots</tissue>
    </source>
</reference>
<keyword evidence="3" id="KW-1185">Reference proteome</keyword>
<gene>
    <name evidence="2" type="ORF">SAY87_023747</name>
</gene>
<proteinExistence type="predicted"/>
<accession>A0AAN7QSF2</accession>
<evidence type="ECO:0000313" key="2">
    <source>
        <dbReference type="EMBL" id="KAK4775786.1"/>
    </source>
</evidence>
<evidence type="ECO:0000259" key="1">
    <source>
        <dbReference type="Pfam" id="PF24865"/>
    </source>
</evidence>
<comment type="caution">
    <text evidence="2">The sequence shown here is derived from an EMBL/GenBank/DDBJ whole genome shotgun (WGS) entry which is preliminary data.</text>
</comment>
<organism evidence="2 3">
    <name type="scientific">Trapa incisa</name>
    <dbReference type="NCBI Taxonomy" id="236973"/>
    <lineage>
        <taxon>Eukaryota</taxon>
        <taxon>Viridiplantae</taxon>
        <taxon>Streptophyta</taxon>
        <taxon>Embryophyta</taxon>
        <taxon>Tracheophyta</taxon>
        <taxon>Spermatophyta</taxon>
        <taxon>Magnoliopsida</taxon>
        <taxon>eudicotyledons</taxon>
        <taxon>Gunneridae</taxon>
        <taxon>Pentapetalae</taxon>
        <taxon>rosids</taxon>
        <taxon>malvids</taxon>
        <taxon>Myrtales</taxon>
        <taxon>Lythraceae</taxon>
        <taxon>Trapa</taxon>
    </lineage>
</organism>
<feature type="domain" description="DUF7731" evidence="1">
    <location>
        <begin position="69"/>
        <end position="168"/>
    </location>
</feature>
<dbReference type="Proteomes" id="UP001345219">
    <property type="component" value="Chromosome 18"/>
</dbReference>
<dbReference type="EMBL" id="JAXIOK010000003">
    <property type="protein sequence ID" value="KAK4775786.1"/>
    <property type="molecule type" value="Genomic_DNA"/>
</dbReference>
<dbReference type="InterPro" id="IPR056633">
    <property type="entry name" value="DUF7731"/>
</dbReference>
<name>A0AAN7QSF2_9MYRT</name>
<dbReference type="AlphaFoldDB" id="A0AAN7QSF2"/>
<dbReference type="PANTHER" id="PTHR34366:SF2">
    <property type="entry name" value="OS07G0289901 PROTEIN"/>
    <property type="match status" value="1"/>
</dbReference>